<evidence type="ECO:0000256" key="1">
    <source>
        <dbReference type="SAM" id="MobiDB-lite"/>
    </source>
</evidence>
<keyword evidence="3" id="KW-1185">Reference proteome</keyword>
<proteinExistence type="predicted"/>
<dbReference type="Proteomes" id="UP000075884">
    <property type="component" value="Unassembled WGS sequence"/>
</dbReference>
<sequence length="250" mass="27264">MQNGLIVISKRYSNNSYSCYVRHTKDGLVYHLSYNVCVLEPTFSADASALNPEPSGLQCLYYECTITAAQLMADDGQLGCFRYAYAPPAVRPPMFDRITAVRQRAIAKVAQPRSTVHSRAKREFSWETFLEKISFMGRHQSSVSKQNEAYFHYNFMNRPGGGGGSSNQGVLLVALMAATAGATPVQCDDADANPEATYGKLQSIPPPGGDSTASVMADEPPSAVPSKTQQDVLKSRNSKFLGVDRSSEEE</sequence>
<reference evidence="3" key="1">
    <citation type="submission" date="2013-03" db="EMBL/GenBank/DDBJ databases">
        <title>The Genome Sequence of Anopheles dirus WRAIR2.</title>
        <authorList>
            <consortium name="The Broad Institute Genomics Platform"/>
            <person name="Neafsey D.E."/>
            <person name="Walton C."/>
            <person name="Walker B."/>
            <person name="Young S.K."/>
            <person name="Zeng Q."/>
            <person name="Gargeya S."/>
            <person name="Fitzgerald M."/>
            <person name="Haas B."/>
            <person name="Abouelleil A."/>
            <person name="Allen A.W."/>
            <person name="Alvarado L."/>
            <person name="Arachchi H.M."/>
            <person name="Berlin A.M."/>
            <person name="Chapman S.B."/>
            <person name="Gainer-Dewar J."/>
            <person name="Goldberg J."/>
            <person name="Griggs A."/>
            <person name="Gujja S."/>
            <person name="Hansen M."/>
            <person name="Howarth C."/>
            <person name="Imamovic A."/>
            <person name="Ireland A."/>
            <person name="Larimer J."/>
            <person name="McCowan C."/>
            <person name="Murphy C."/>
            <person name="Pearson M."/>
            <person name="Poon T.W."/>
            <person name="Priest M."/>
            <person name="Roberts A."/>
            <person name="Saif S."/>
            <person name="Shea T."/>
            <person name="Sisk P."/>
            <person name="Sykes S."/>
            <person name="Wortman J."/>
            <person name="Nusbaum C."/>
            <person name="Birren B."/>
        </authorList>
    </citation>
    <scope>NUCLEOTIDE SEQUENCE [LARGE SCALE GENOMIC DNA]</scope>
    <source>
        <strain evidence="3">WRAIR2</strain>
    </source>
</reference>
<evidence type="ECO:0000313" key="2">
    <source>
        <dbReference type="EnsemblMetazoa" id="ADIR000020-PA"/>
    </source>
</evidence>
<dbReference type="EnsemblMetazoa" id="ADIR000020-RA">
    <property type="protein sequence ID" value="ADIR000020-PA"/>
    <property type="gene ID" value="ADIR000020"/>
</dbReference>
<dbReference type="AlphaFoldDB" id="A0A182MXB7"/>
<feature type="region of interest" description="Disordered" evidence="1">
    <location>
        <begin position="188"/>
        <end position="250"/>
    </location>
</feature>
<evidence type="ECO:0000313" key="3">
    <source>
        <dbReference type="Proteomes" id="UP000075884"/>
    </source>
</evidence>
<accession>A0A182MXB7</accession>
<dbReference type="VEuPathDB" id="VectorBase:ADIR000020"/>
<reference evidence="2" key="2">
    <citation type="submission" date="2020-05" db="UniProtKB">
        <authorList>
            <consortium name="EnsemblMetazoa"/>
        </authorList>
    </citation>
    <scope>IDENTIFICATION</scope>
    <source>
        <strain evidence="2">WRAIR2</strain>
    </source>
</reference>
<organism evidence="2 3">
    <name type="scientific">Anopheles dirus</name>
    <dbReference type="NCBI Taxonomy" id="7168"/>
    <lineage>
        <taxon>Eukaryota</taxon>
        <taxon>Metazoa</taxon>
        <taxon>Ecdysozoa</taxon>
        <taxon>Arthropoda</taxon>
        <taxon>Hexapoda</taxon>
        <taxon>Insecta</taxon>
        <taxon>Pterygota</taxon>
        <taxon>Neoptera</taxon>
        <taxon>Endopterygota</taxon>
        <taxon>Diptera</taxon>
        <taxon>Nematocera</taxon>
        <taxon>Culicoidea</taxon>
        <taxon>Culicidae</taxon>
        <taxon>Anophelinae</taxon>
        <taxon>Anopheles</taxon>
    </lineage>
</organism>
<protein>
    <submittedName>
        <fullName evidence="2">Uncharacterized protein</fullName>
    </submittedName>
</protein>
<name>A0A182MXB7_9DIPT</name>